<accession>A0A2H9TAM2</accession>
<dbReference type="EMBL" id="NSIT01000025">
    <property type="protein sequence ID" value="PJE80247.1"/>
    <property type="molecule type" value="Genomic_DNA"/>
</dbReference>
<keyword evidence="3" id="KW-0862">Zinc</keyword>
<sequence>MSDYTTMKQWLLDRQQELTERIAKIKTDASRKNSADWSEQAQERQNDEVIDALGNEAQKELNKITVALKRIDYGDYGLCSECGKLIAPERLKAMPYCDRCIRCADTP</sequence>
<reference evidence="6" key="1">
    <citation type="journal article" date="2017" name="Appl. Environ. Microbiol.">
        <title>Molecular characterization of an Endozoicomonas-like organism causing infection in king scallop Pecten maximus L.</title>
        <authorList>
            <person name="Cano I."/>
            <person name="van Aerle R."/>
            <person name="Ross S."/>
            <person name="Verner-Jeffreys D.W."/>
            <person name="Paley R.K."/>
            <person name="Rimmer G."/>
            <person name="Ryder D."/>
            <person name="Hooper P."/>
            <person name="Stone D."/>
            <person name="Feist S.W."/>
        </authorList>
    </citation>
    <scope>NUCLEOTIDE SEQUENCE</scope>
</reference>
<feature type="domain" description="Zinc finger DksA/TraR C4-type" evidence="4">
    <location>
        <begin position="74"/>
        <end position="104"/>
    </location>
</feature>
<dbReference type="InterPro" id="IPR000962">
    <property type="entry name" value="Znf_DskA_TraR"/>
</dbReference>
<evidence type="ECO:0000259" key="5">
    <source>
        <dbReference type="Pfam" id="PF21173"/>
    </source>
</evidence>
<comment type="caution">
    <text evidence="6">The sequence shown here is derived from an EMBL/GenBank/DDBJ whole genome shotgun (WGS) entry which is preliminary data.</text>
</comment>
<dbReference type="Pfam" id="PF21173">
    <property type="entry name" value="DksA-like_N"/>
    <property type="match status" value="1"/>
</dbReference>
<keyword evidence="1" id="KW-0479">Metal-binding</keyword>
<dbReference type="PANTHER" id="PTHR33823">
    <property type="entry name" value="RNA POLYMERASE-BINDING TRANSCRIPTION FACTOR DKSA-RELATED"/>
    <property type="match status" value="1"/>
</dbReference>
<evidence type="ECO:0000256" key="1">
    <source>
        <dbReference type="ARBA" id="ARBA00022723"/>
    </source>
</evidence>
<evidence type="ECO:0000256" key="2">
    <source>
        <dbReference type="ARBA" id="ARBA00022771"/>
    </source>
</evidence>
<dbReference type="Pfam" id="PF01258">
    <property type="entry name" value="zf-dskA_traR"/>
    <property type="match status" value="1"/>
</dbReference>
<evidence type="ECO:0000259" key="4">
    <source>
        <dbReference type="Pfam" id="PF01258"/>
    </source>
</evidence>
<dbReference type="PROSITE" id="PS51128">
    <property type="entry name" value="ZF_DKSA_2"/>
    <property type="match status" value="1"/>
</dbReference>
<dbReference type="InterPro" id="IPR048487">
    <property type="entry name" value="DksA-like_N"/>
</dbReference>
<dbReference type="InterPro" id="IPR037187">
    <property type="entry name" value="DnaK_N"/>
</dbReference>
<gene>
    <name evidence="6" type="primary">yocK</name>
    <name evidence="6" type="ORF">CI610_00774</name>
</gene>
<dbReference type="PANTHER" id="PTHR33823:SF4">
    <property type="entry name" value="GENERAL STRESS PROTEIN 16O"/>
    <property type="match status" value="1"/>
</dbReference>
<proteinExistence type="predicted"/>
<name>A0A2H9TAM2_9ZZZZ</name>
<dbReference type="SUPFAM" id="SSF109635">
    <property type="entry name" value="DnaK suppressor protein DksA, alpha-hairpin domain"/>
    <property type="match status" value="1"/>
</dbReference>
<dbReference type="InterPro" id="IPR020458">
    <property type="entry name" value="Znf_DskA_TraR_CS"/>
</dbReference>
<organism evidence="6">
    <name type="scientific">invertebrate metagenome</name>
    <dbReference type="NCBI Taxonomy" id="1711999"/>
    <lineage>
        <taxon>unclassified sequences</taxon>
        <taxon>metagenomes</taxon>
        <taxon>organismal metagenomes</taxon>
    </lineage>
</organism>
<dbReference type="GO" id="GO:0008270">
    <property type="term" value="F:zinc ion binding"/>
    <property type="evidence" value="ECO:0007669"/>
    <property type="project" value="UniProtKB-KW"/>
</dbReference>
<dbReference type="PROSITE" id="PS01102">
    <property type="entry name" value="ZF_DKSA_1"/>
    <property type="match status" value="1"/>
</dbReference>
<dbReference type="SUPFAM" id="SSF57716">
    <property type="entry name" value="Glucocorticoid receptor-like (DNA-binding domain)"/>
    <property type="match status" value="1"/>
</dbReference>
<keyword evidence="2" id="KW-0863">Zinc-finger</keyword>
<feature type="domain" description="DnaK suppressor protein-like N-terminal" evidence="5">
    <location>
        <begin position="8"/>
        <end position="71"/>
    </location>
</feature>
<evidence type="ECO:0000313" key="6">
    <source>
        <dbReference type="EMBL" id="PJE80247.1"/>
    </source>
</evidence>
<dbReference type="Gene3D" id="1.20.120.910">
    <property type="entry name" value="DksA, coiled-coil domain"/>
    <property type="match status" value="1"/>
</dbReference>
<dbReference type="AlphaFoldDB" id="A0A2H9TAM2"/>
<evidence type="ECO:0000256" key="3">
    <source>
        <dbReference type="ARBA" id="ARBA00022833"/>
    </source>
</evidence>
<protein>
    <submittedName>
        <fullName evidence="6">General stress protein 16O</fullName>
    </submittedName>
</protein>